<sequence length="225" mass="25341">MEFRQLARCAYQTATRASSTLPVNGVRRCQAKPSPLLSLIPSYARQVSNSSNNQAPPRSLDGHSHGHSSPASPTGRSTRAATPPRPPTVKSPWASRESTPSATPAPPPDTLLKDSAELPGLIRWDVNAFLQRNHMRSGPPPEMRLRPSTGRTVYKTGNVDVARCFQLLNRVVKVNRVKQDAQRQRFHERGGLKRKRLRSERWRRRFKHGFCAVVNRVTELRNQGW</sequence>
<dbReference type="PANTHER" id="PTHR41237:SF1">
    <property type="entry name" value="SMALL RIBOSOMAL SUBUNIT PROTEIN BS21M"/>
    <property type="match status" value="1"/>
</dbReference>
<keyword evidence="2" id="KW-0689">Ribosomal protein</keyword>
<keyword evidence="6" id="KW-1185">Reference proteome</keyword>
<comment type="caution">
    <text evidence="5">The sequence shown here is derived from an EMBL/GenBank/DDBJ whole genome shotgun (WGS) entry which is preliminary data.</text>
</comment>
<dbReference type="InterPro" id="IPR052837">
    <property type="entry name" value="Mitoribosomal_bS21"/>
</dbReference>
<proteinExistence type="inferred from homology"/>
<dbReference type="GO" id="GO:0070124">
    <property type="term" value="P:mitochondrial translational initiation"/>
    <property type="evidence" value="ECO:0007669"/>
    <property type="project" value="TreeGrafter"/>
</dbReference>
<evidence type="ECO:0008006" key="7">
    <source>
        <dbReference type="Google" id="ProtNLM"/>
    </source>
</evidence>
<dbReference type="RefSeq" id="XP_060284359.1">
    <property type="nucleotide sequence ID" value="XM_060424851.1"/>
</dbReference>
<gene>
    <name evidence="5" type="ORF">QBC33DRAFT_45728</name>
</gene>
<dbReference type="InterPro" id="IPR001911">
    <property type="entry name" value="Ribosomal_bS21"/>
</dbReference>
<dbReference type="Proteomes" id="UP001244011">
    <property type="component" value="Unassembled WGS sequence"/>
</dbReference>
<protein>
    <recommendedName>
        <fullName evidence="7">Ribosomal protein S21</fullName>
    </recommendedName>
</protein>
<dbReference type="EMBL" id="MU839006">
    <property type="protein sequence ID" value="KAK1768146.1"/>
    <property type="molecule type" value="Genomic_DNA"/>
</dbReference>
<accession>A0AAJ0FH14</accession>
<feature type="compositionally biased region" description="Polar residues" evidence="4">
    <location>
        <begin position="47"/>
        <end position="56"/>
    </location>
</feature>
<feature type="region of interest" description="Disordered" evidence="4">
    <location>
        <begin position="47"/>
        <end position="114"/>
    </location>
</feature>
<dbReference type="GeneID" id="85308038"/>
<name>A0AAJ0FH14_9PEZI</name>
<evidence type="ECO:0000256" key="2">
    <source>
        <dbReference type="ARBA" id="ARBA00022980"/>
    </source>
</evidence>
<evidence type="ECO:0000256" key="3">
    <source>
        <dbReference type="ARBA" id="ARBA00023274"/>
    </source>
</evidence>
<comment type="similarity">
    <text evidence="1">Belongs to the bacterial ribosomal protein bS21 family.</text>
</comment>
<reference evidence="5" key="1">
    <citation type="submission" date="2023-06" db="EMBL/GenBank/DDBJ databases">
        <title>Genome-scale phylogeny and comparative genomics of the fungal order Sordariales.</title>
        <authorList>
            <consortium name="Lawrence Berkeley National Laboratory"/>
            <person name="Hensen N."/>
            <person name="Bonometti L."/>
            <person name="Westerberg I."/>
            <person name="Brannstrom I.O."/>
            <person name="Guillou S."/>
            <person name="Cros-Aarteil S."/>
            <person name="Calhoun S."/>
            <person name="Haridas S."/>
            <person name="Kuo A."/>
            <person name="Mondo S."/>
            <person name="Pangilinan J."/>
            <person name="Riley R."/>
            <person name="Labutti K."/>
            <person name="Andreopoulos B."/>
            <person name="Lipzen A."/>
            <person name="Chen C."/>
            <person name="Yanf M."/>
            <person name="Daum C."/>
            <person name="Ng V."/>
            <person name="Clum A."/>
            <person name="Steindorff A."/>
            <person name="Ohm R."/>
            <person name="Martin F."/>
            <person name="Silar P."/>
            <person name="Natvig D."/>
            <person name="Lalanne C."/>
            <person name="Gautier V."/>
            <person name="Ament-Velasquez S.L."/>
            <person name="Kruys A."/>
            <person name="Hutchinson M.I."/>
            <person name="Powell A.J."/>
            <person name="Barry K."/>
            <person name="Miller A.N."/>
            <person name="Grigoriev I.V."/>
            <person name="Debuchy R."/>
            <person name="Gladieux P."/>
            <person name="Thoren M.H."/>
            <person name="Johannesson H."/>
        </authorList>
    </citation>
    <scope>NUCLEOTIDE SEQUENCE</scope>
    <source>
        <strain evidence="5">8032-3</strain>
    </source>
</reference>
<evidence type="ECO:0000256" key="4">
    <source>
        <dbReference type="SAM" id="MobiDB-lite"/>
    </source>
</evidence>
<dbReference type="AlphaFoldDB" id="A0AAJ0FH14"/>
<feature type="compositionally biased region" description="Low complexity" evidence="4">
    <location>
        <begin position="67"/>
        <end position="82"/>
    </location>
</feature>
<organism evidence="5 6">
    <name type="scientific">Phialemonium atrogriseum</name>
    <dbReference type="NCBI Taxonomy" id="1093897"/>
    <lineage>
        <taxon>Eukaryota</taxon>
        <taxon>Fungi</taxon>
        <taxon>Dikarya</taxon>
        <taxon>Ascomycota</taxon>
        <taxon>Pezizomycotina</taxon>
        <taxon>Sordariomycetes</taxon>
        <taxon>Sordariomycetidae</taxon>
        <taxon>Cephalothecales</taxon>
        <taxon>Cephalothecaceae</taxon>
        <taxon>Phialemonium</taxon>
    </lineage>
</organism>
<dbReference type="GO" id="GO:0003735">
    <property type="term" value="F:structural constituent of ribosome"/>
    <property type="evidence" value="ECO:0007669"/>
    <property type="project" value="InterPro"/>
</dbReference>
<evidence type="ECO:0000313" key="5">
    <source>
        <dbReference type="EMBL" id="KAK1768146.1"/>
    </source>
</evidence>
<evidence type="ECO:0000313" key="6">
    <source>
        <dbReference type="Proteomes" id="UP001244011"/>
    </source>
</evidence>
<dbReference type="GO" id="GO:0005763">
    <property type="term" value="C:mitochondrial small ribosomal subunit"/>
    <property type="evidence" value="ECO:0007669"/>
    <property type="project" value="TreeGrafter"/>
</dbReference>
<keyword evidence="3" id="KW-0687">Ribonucleoprotein</keyword>
<evidence type="ECO:0000256" key="1">
    <source>
        <dbReference type="ARBA" id="ARBA00006640"/>
    </source>
</evidence>
<dbReference type="Pfam" id="PF01165">
    <property type="entry name" value="Ribosomal_S21"/>
    <property type="match status" value="1"/>
</dbReference>
<dbReference type="PANTHER" id="PTHR41237">
    <property type="entry name" value="37S RIBOSOMAL PROTEIN MRP21, MITOCHONDRIAL"/>
    <property type="match status" value="1"/>
</dbReference>